<sequence>MENCFSCDNCHGKLRQQCSAEFVFILPVRKKVETLEEAEKIAVKPVLKMSSTE</sequence>
<dbReference type="Proteomes" id="UP000076858">
    <property type="component" value="Unassembled WGS sequence"/>
</dbReference>
<name>A0A162D611_9CRUS</name>
<reference evidence="1 2" key="1">
    <citation type="submission" date="2016-03" db="EMBL/GenBank/DDBJ databases">
        <title>EvidentialGene: Evidence-directed Construction of Genes on Genomes.</title>
        <authorList>
            <person name="Gilbert D.G."/>
            <person name="Choi J.-H."/>
            <person name="Mockaitis K."/>
            <person name="Colbourne J."/>
            <person name="Pfrender M."/>
        </authorList>
    </citation>
    <scope>NUCLEOTIDE SEQUENCE [LARGE SCALE GENOMIC DNA]</scope>
    <source>
        <strain evidence="1 2">Xinb3</strain>
        <tissue evidence="1">Complete organism</tissue>
    </source>
</reference>
<protein>
    <submittedName>
        <fullName evidence="1">Uncharacterized protein</fullName>
    </submittedName>
</protein>
<evidence type="ECO:0000313" key="2">
    <source>
        <dbReference type="Proteomes" id="UP000076858"/>
    </source>
</evidence>
<gene>
    <name evidence="1" type="ORF">APZ42_028839</name>
</gene>
<proteinExistence type="predicted"/>
<dbReference type="EMBL" id="LRGB01002463">
    <property type="protein sequence ID" value="KZS07434.1"/>
    <property type="molecule type" value="Genomic_DNA"/>
</dbReference>
<dbReference type="AlphaFoldDB" id="A0A162D611"/>
<accession>A0A162D611</accession>
<comment type="caution">
    <text evidence="1">The sequence shown here is derived from an EMBL/GenBank/DDBJ whole genome shotgun (WGS) entry which is preliminary data.</text>
</comment>
<organism evidence="1 2">
    <name type="scientific">Daphnia magna</name>
    <dbReference type="NCBI Taxonomy" id="35525"/>
    <lineage>
        <taxon>Eukaryota</taxon>
        <taxon>Metazoa</taxon>
        <taxon>Ecdysozoa</taxon>
        <taxon>Arthropoda</taxon>
        <taxon>Crustacea</taxon>
        <taxon>Branchiopoda</taxon>
        <taxon>Diplostraca</taxon>
        <taxon>Cladocera</taxon>
        <taxon>Anomopoda</taxon>
        <taxon>Daphniidae</taxon>
        <taxon>Daphnia</taxon>
    </lineage>
</organism>
<evidence type="ECO:0000313" key="1">
    <source>
        <dbReference type="EMBL" id="KZS07434.1"/>
    </source>
</evidence>
<keyword evidence="2" id="KW-1185">Reference proteome</keyword>